<dbReference type="AlphaFoldDB" id="A0AAW3EN89"/>
<dbReference type="CDD" id="cd01392">
    <property type="entry name" value="HTH_LacI"/>
    <property type="match status" value="1"/>
</dbReference>
<gene>
    <name evidence="5" type="ORF">DM48_5464</name>
</gene>
<evidence type="ECO:0000259" key="4">
    <source>
        <dbReference type="PROSITE" id="PS50932"/>
    </source>
</evidence>
<organism evidence="5 6">
    <name type="scientific">Burkholderia gladioli</name>
    <name type="common">Pseudomonas marginata</name>
    <name type="synonym">Phytomonas marginata</name>
    <dbReference type="NCBI Taxonomy" id="28095"/>
    <lineage>
        <taxon>Bacteria</taxon>
        <taxon>Pseudomonadati</taxon>
        <taxon>Pseudomonadota</taxon>
        <taxon>Betaproteobacteria</taxon>
        <taxon>Burkholderiales</taxon>
        <taxon>Burkholderiaceae</taxon>
        <taxon>Burkholderia</taxon>
    </lineage>
</organism>
<dbReference type="InterPro" id="IPR000843">
    <property type="entry name" value="HTH_LacI"/>
</dbReference>
<dbReference type="CDD" id="cd06267">
    <property type="entry name" value="PBP1_LacI_sugar_binding-like"/>
    <property type="match status" value="1"/>
</dbReference>
<dbReference type="InterPro" id="IPR028082">
    <property type="entry name" value="Peripla_BP_I"/>
</dbReference>
<dbReference type="PANTHER" id="PTHR30146">
    <property type="entry name" value="LACI-RELATED TRANSCRIPTIONAL REPRESSOR"/>
    <property type="match status" value="1"/>
</dbReference>
<dbReference type="KEGG" id="bgo:BM43_3452"/>
<evidence type="ECO:0000256" key="3">
    <source>
        <dbReference type="ARBA" id="ARBA00023163"/>
    </source>
</evidence>
<reference evidence="5 6" key="1">
    <citation type="submission" date="2014-04" db="EMBL/GenBank/DDBJ databases">
        <authorList>
            <person name="Bishop-Lilly K.A."/>
            <person name="Broomall S.M."/>
            <person name="Chain P.S."/>
            <person name="Chertkov O."/>
            <person name="Coyne S.R."/>
            <person name="Daligault H.E."/>
            <person name="Davenport K.W."/>
            <person name="Erkkila T."/>
            <person name="Frey K.G."/>
            <person name="Gibbons H.S."/>
            <person name="Gu W."/>
            <person name="Jaissle J."/>
            <person name="Johnson S.L."/>
            <person name="Koroleva G.I."/>
            <person name="Ladner J.T."/>
            <person name="Lo C.-C."/>
            <person name="Minogue T.D."/>
            <person name="Munk C."/>
            <person name="Palacios G.F."/>
            <person name="Redden C.L."/>
            <person name="Rosenzweig C.N."/>
            <person name="Scholz M.B."/>
            <person name="Teshima H."/>
            <person name="Xu Y."/>
        </authorList>
    </citation>
    <scope>NUCLEOTIDE SEQUENCE [LARGE SCALE GENOMIC DNA]</scope>
    <source>
        <strain evidence="6">gladioli</strain>
    </source>
</reference>
<dbReference type="Gene3D" id="3.40.50.2300">
    <property type="match status" value="2"/>
</dbReference>
<accession>A0AAW3EN89</accession>
<dbReference type="EMBL" id="JPGG01000018">
    <property type="protein sequence ID" value="KGC09303.1"/>
    <property type="molecule type" value="Genomic_DNA"/>
</dbReference>
<dbReference type="PROSITE" id="PS50932">
    <property type="entry name" value="HTH_LACI_2"/>
    <property type="match status" value="1"/>
</dbReference>
<dbReference type="RefSeq" id="WP_025100117.1">
    <property type="nucleotide sequence ID" value="NZ_CADETE010000002.1"/>
</dbReference>
<dbReference type="Gene3D" id="1.10.260.40">
    <property type="entry name" value="lambda repressor-like DNA-binding domains"/>
    <property type="match status" value="1"/>
</dbReference>
<keyword evidence="3" id="KW-0804">Transcription</keyword>
<protein>
    <submittedName>
        <fullName evidence="5">Helix-turn-helix family protein</fullName>
    </submittedName>
</protein>
<feature type="domain" description="HTH lacI-type" evidence="4">
    <location>
        <begin position="8"/>
        <end position="62"/>
    </location>
</feature>
<evidence type="ECO:0000313" key="6">
    <source>
        <dbReference type="Proteomes" id="UP000029590"/>
    </source>
</evidence>
<dbReference type="InterPro" id="IPR010982">
    <property type="entry name" value="Lambda_DNA-bd_dom_sf"/>
</dbReference>
<dbReference type="PROSITE" id="PS00356">
    <property type="entry name" value="HTH_LACI_1"/>
    <property type="match status" value="1"/>
</dbReference>
<dbReference type="Pfam" id="PF13377">
    <property type="entry name" value="Peripla_BP_3"/>
    <property type="match status" value="1"/>
</dbReference>
<comment type="caution">
    <text evidence="5">The sequence shown here is derived from an EMBL/GenBank/DDBJ whole genome shotgun (WGS) entry which is preliminary data.</text>
</comment>
<name>A0AAW3EN89_BURGA</name>
<dbReference type="PANTHER" id="PTHR30146:SF109">
    <property type="entry name" value="HTH-TYPE TRANSCRIPTIONAL REGULATOR GALS"/>
    <property type="match status" value="1"/>
</dbReference>
<proteinExistence type="predicted"/>
<evidence type="ECO:0000256" key="2">
    <source>
        <dbReference type="ARBA" id="ARBA00023125"/>
    </source>
</evidence>
<dbReference type="Pfam" id="PF00356">
    <property type="entry name" value="LacI"/>
    <property type="match status" value="1"/>
</dbReference>
<sequence length="338" mass="35160">MAKTKYGASLSDVATAAGVSPSTVSRYLNAGIKLPAATTARIDAAIVALRYTPNPLARSLGRGRSDTIGLVIPEIANPFFAALASAVEQAADERGQGVLLSATSNSAAREVAYVDRMLRNRVSGLLFVSGHHDTAELGEALRNAPSLVLIDEDVPGIACAKVFCDNEGGGRLAGDYLASLGHRRLAFVGGPRRLRSTAERLKGLRDAAGAGGAQVVMESFGAYSPEFGRQAAAELLQSPERPTAVFISSGEIAFGLLEALQAAGVSVPGELSLIVFDDAGPLHLFNPPLTAIRQPIREMGRKAVELALAEPQAAAGQAECRLPVELIVRGSVSSPGNR</sequence>
<keyword evidence="2" id="KW-0238">DNA-binding</keyword>
<dbReference type="SUPFAM" id="SSF53822">
    <property type="entry name" value="Periplasmic binding protein-like I"/>
    <property type="match status" value="1"/>
</dbReference>
<dbReference type="Proteomes" id="UP000029590">
    <property type="component" value="Unassembled WGS sequence"/>
</dbReference>
<keyword evidence="1" id="KW-0805">Transcription regulation</keyword>
<dbReference type="GO" id="GO:0003700">
    <property type="term" value="F:DNA-binding transcription factor activity"/>
    <property type="evidence" value="ECO:0007669"/>
    <property type="project" value="TreeGrafter"/>
</dbReference>
<dbReference type="InterPro" id="IPR046335">
    <property type="entry name" value="LacI/GalR-like_sensor"/>
</dbReference>
<evidence type="ECO:0000313" key="5">
    <source>
        <dbReference type="EMBL" id="KGC09303.1"/>
    </source>
</evidence>
<dbReference type="GO" id="GO:0000976">
    <property type="term" value="F:transcription cis-regulatory region binding"/>
    <property type="evidence" value="ECO:0007669"/>
    <property type="project" value="TreeGrafter"/>
</dbReference>
<dbReference type="SUPFAM" id="SSF47413">
    <property type="entry name" value="lambda repressor-like DNA-binding domains"/>
    <property type="match status" value="1"/>
</dbReference>
<dbReference type="SMART" id="SM00354">
    <property type="entry name" value="HTH_LACI"/>
    <property type="match status" value="1"/>
</dbReference>
<evidence type="ECO:0000256" key="1">
    <source>
        <dbReference type="ARBA" id="ARBA00023015"/>
    </source>
</evidence>